<dbReference type="Proteomes" id="UP000552709">
    <property type="component" value="Unassembled WGS sequence"/>
</dbReference>
<evidence type="ECO:0000313" key="2">
    <source>
        <dbReference type="Proteomes" id="UP000552709"/>
    </source>
</evidence>
<dbReference type="AlphaFoldDB" id="A0A7W8K1V0"/>
<proteinExistence type="predicted"/>
<evidence type="ECO:0000313" key="1">
    <source>
        <dbReference type="EMBL" id="MBB5365966.1"/>
    </source>
</evidence>
<accession>A0A7W8K1V0</accession>
<gene>
    <name evidence="1" type="ORF">HNQ08_005092</name>
</gene>
<sequence>MKSNVMTLLTAALSLRVRNRRPGEPADLG</sequence>
<organism evidence="1 2">
    <name type="scientific">Deinococcus humi</name>
    <dbReference type="NCBI Taxonomy" id="662880"/>
    <lineage>
        <taxon>Bacteria</taxon>
        <taxon>Thermotogati</taxon>
        <taxon>Deinococcota</taxon>
        <taxon>Deinococci</taxon>
        <taxon>Deinococcales</taxon>
        <taxon>Deinococcaceae</taxon>
        <taxon>Deinococcus</taxon>
    </lineage>
</organism>
<dbReference type="EMBL" id="JACHFL010000024">
    <property type="protein sequence ID" value="MBB5365966.1"/>
    <property type="molecule type" value="Genomic_DNA"/>
</dbReference>
<protein>
    <submittedName>
        <fullName evidence="1">Uncharacterized protein</fullName>
    </submittedName>
</protein>
<reference evidence="1 2" key="1">
    <citation type="submission" date="2020-08" db="EMBL/GenBank/DDBJ databases">
        <title>Genomic Encyclopedia of Type Strains, Phase IV (KMG-IV): sequencing the most valuable type-strain genomes for metagenomic binning, comparative biology and taxonomic classification.</title>
        <authorList>
            <person name="Goeker M."/>
        </authorList>
    </citation>
    <scope>NUCLEOTIDE SEQUENCE [LARGE SCALE GENOMIC DNA]</scope>
    <source>
        <strain evidence="1 2">DSM 27939</strain>
    </source>
</reference>
<name>A0A7W8K1V0_9DEIO</name>
<keyword evidence="2" id="KW-1185">Reference proteome</keyword>
<comment type="caution">
    <text evidence="1">The sequence shown here is derived from an EMBL/GenBank/DDBJ whole genome shotgun (WGS) entry which is preliminary data.</text>
</comment>